<dbReference type="GO" id="GO:0047372">
    <property type="term" value="F:monoacylglycerol lipase activity"/>
    <property type="evidence" value="ECO:0007669"/>
    <property type="project" value="TreeGrafter"/>
</dbReference>
<dbReference type="AlphaFoldDB" id="A1CKX9"/>
<feature type="transmembrane region" description="Helical" evidence="3">
    <location>
        <begin position="265"/>
        <end position="286"/>
    </location>
</feature>
<name>A1CKX9_ASPCL</name>
<keyword evidence="3" id="KW-1133">Transmembrane helix</keyword>
<dbReference type="GO" id="GO:0016042">
    <property type="term" value="P:lipid catabolic process"/>
    <property type="evidence" value="ECO:0007669"/>
    <property type="project" value="UniProtKB-KW"/>
</dbReference>
<reference evidence="5 6" key="1">
    <citation type="journal article" date="2008" name="PLoS Genet.">
        <title>Genomic islands in the pathogenic filamentous fungus Aspergillus fumigatus.</title>
        <authorList>
            <person name="Fedorova N.D."/>
            <person name="Khaldi N."/>
            <person name="Joardar V.S."/>
            <person name="Maiti R."/>
            <person name="Amedeo P."/>
            <person name="Anderson M.J."/>
            <person name="Crabtree J."/>
            <person name="Silva J.C."/>
            <person name="Badger J.H."/>
            <person name="Albarraq A."/>
            <person name="Angiuoli S."/>
            <person name="Bussey H."/>
            <person name="Bowyer P."/>
            <person name="Cotty P.J."/>
            <person name="Dyer P.S."/>
            <person name="Egan A."/>
            <person name="Galens K."/>
            <person name="Fraser-Liggett C.M."/>
            <person name="Haas B.J."/>
            <person name="Inman J.M."/>
            <person name="Kent R."/>
            <person name="Lemieux S."/>
            <person name="Malavazi I."/>
            <person name="Orvis J."/>
            <person name="Roemer T."/>
            <person name="Ronning C.M."/>
            <person name="Sundaram J.P."/>
            <person name="Sutton G."/>
            <person name="Turner G."/>
            <person name="Venter J.C."/>
            <person name="White O.R."/>
            <person name="Whitty B.R."/>
            <person name="Youngman P."/>
            <person name="Wolfe K.H."/>
            <person name="Goldman G.H."/>
            <person name="Wortman J.R."/>
            <person name="Jiang B."/>
            <person name="Denning D.W."/>
            <person name="Nierman W.C."/>
        </authorList>
    </citation>
    <scope>NUCLEOTIDE SEQUENCE [LARGE SCALE GENOMIC DNA]</scope>
    <source>
        <strain evidence="6">ATCC 1007 / CBS 513.65 / DSM 816 / NCTC 3887 / NRRL 1</strain>
    </source>
</reference>
<dbReference type="FunFam" id="3.40.50.1820:FF:000223">
    <property type="entry name" value="Lipase/serine esterase"/>
    <property type="match status" value="1"/>
</dbReference>
<dbReference type="InterPro" id="IPR044294">
    <property type="entry name" value="Lipase-like"/>
</dbReference>
<dbReference type="PANTHER" id="PTHR12482">
    <property type="entry name" value="LIPASE ROG1-RELATED-RELATED"/>
    <property type="match status" value="1"/>
</dbReference>
<keyword evidence="3" id="KW-0472">Membrane</keyword>
<keyword evidence="6" id="KW-1185">Reference proteome</keyword>
<evidence type="ECO:0000313" key="5">
    <source>
        <dbReference type="EMBL" id="EAW09803.1"/>
    </source>
</evidence>
<dbReference type="PANTHER" id="PTHR12482:SF65">
    <property type="entry name" value="ESTERASE, PUTATIVE (AFU_ORTHOLOGUE AFUA_3G12320)-RELATED"/>
    <property type="match status" value="1"/>
</dbReference>
<comment type="similarity">
    <text evidence="1">Belongs to the putative lipase ROG1 family.</text>
</comment>
<dbReference type="GO" id="GO:0005811">
    <property type="term" value="C:lipid droplet"/>
    <property type="evidence" value="ECO:0007669"/>
    <property type="project" value="TreeGrafter"/>
</dbReference>
<dbReference type="OrthoDB" id="273452at2759"/>
<dbReference type="SUPFAM" id="SSF53474">
    <property type="entry name" value="alpha/beta-Hydrolases"/>
    <property type="match status" value="1"/>
</dbReference>
<evidence type="ECO:0000313" key="6">
    <source>
        <dbReference type="Proteomes" id="UP000006701"/>
    </source>
</evidence>
<keyword evidence="2" id="KW-0443">Lipid metabolism</keyword>
<keyword evidence="3" id="KW-0812">Transmembrane</keyword>
<dbReference type="RefSeq" id="XP_001271229.1">
    <property type="nucleotide sequence ID" value="XM_001271228.1"/>
</dbReference>
<dbReference type="InterPro" id="IPR029058">
    <property type="entry name" value="AB_hydrolase_fold"/>
</dbReference>
<dbReference type="Pfam" id="PF05057">
    <property type="entry name" value="DUF676"/>
    <property type="match status" value="1"/>
</dbReference>
<dbReference type="eggNOG" id="KOG4372">
    <property type="taxonomic scope" value="Eukaryota"/>
</dbReference>
<evidence type="ECO:0000259" key="4">
    <source>
        <dbReference type="Pfam" id="PF05057"/>
    </source>
</evidence>
<dbReference type="GO" id="GO:0004622">
    <property type="term" value="F:phosphatidylcholine lysophospholipase activity"/>
    <property type="evidence" value="ECO:0007669"/>
    <property type="project" value="TreeGrafter"/>
</dbReference>
<dbReference type="HOGENOM" id="CLU_027968_1_1_1"/>
<sequence>MAHKSDHLCVLVHGLWGNPSHLDFLKSSLRERYDEDRLYILAAKGNSGNFTYDGIELGGERLAHEIEDTLGILAGEGNHITKLSIVGYSLGGLVARYALGLLYARGWFDKLEPVNFTTFVTPHVGVRMPLKGFQDHVFNAIGARTLSTSGRQLFLMDSFRDTGKPLLSILADSDSIFMQALAKFRNRSVYGNIVNDRSTHFFTTVVSTTNPFQDLGNKNVKYVKGYEPVVIDPDAYFLPPKEKKPLPFASRLWQQITGWLTKLSIWLLVIVLVPIAISLFLLNAVVQTYRSRQRIRLHEDGKAGVLLSNYRVPIIVKDVQSAVEGAFENVNGMQDPDYLPNISNDTSKTGAPLRTSAVTVGDSLGSNDNTDQTSTLMSDDVCGDEKSPTLALTPAQFSIINSLNSVGFRKYPVWIHNHRHSHAAIIVRVPKKGFEEGGTVVKHWLDNGFDIE</sequence>
<evidence type="ECO:0000256" key="2">
    <source>
        <dbReference type="ARBA" id="ARBA00022963"/>
    </source>
</evidence>
<organism evidence="5 6">
    <name type="scientific">Aspergillus clavatus (strain ATCC 1007 / CBS 513.65 / DSM 816 / NCTC 3887 / NRRL 1 / QM 1276 / 107)</name>
    <dbReference type="NCBI Taxonomy" id="344612"/>
    <lineage>
        <taxon>Eukaryota</taxon>
        <taxon>Fungi</taxon>
        <taxon>Dikarya</taxon>
        <taxon>Ascomycota</taxon>
        <taxon>Pezizomycotina</taxon>
        <taxon>Eurotiomycetes</taxon>
        <taxon>Eurotiomycetidae</taxon>
        <taxon>Eurotiales</taxon>
        <taxon>Aspergillaceae</taxon>
        <taxon>Aspergillus</taxon>
        <taxon>Aspergillus subgen. Fumigati</taxon>
    </lineage>
</organism>
<dbReference type="GeneID" id="4703531"/>
<feature type="domain" description="DUF676" evidence="4">
    <location>
        <begin position="4"/>
        <end position="204"/>
    </location>
</feature>
<dbReference type="Proteomes" id="UP000006701">
    <property type="component" value="Unassembled WGS sequence"/>
</dbReference>
<dbReference type="InterPro" id="IPR007751">
    <property type="entry name" value="DUF676_lipase-like"/>
</dbReference>
<dbReference type="Gene3D" id="3.40.50.1820">
    <property type="entry name" value="alpha/beta hydrolase"/>
    <property type="match status" value="1"/>
</dbReference>
<keyword evidence="2" id="KW-0442">Lipid degradation</keyword>
<accession>A1CKX9</accession>
<dbReference type="EMBL" id="DS027056">
    <property type="protein sequence ID" value="EAW09803.1"/>
    <property type="molecule type" value="Genomic_DNA"/>
</dbReference>
<gene>
    <name evidence="5" type="ORF">ACLA_040190</name>
</gene>
<dbReference type="VEuPathDB" id="FungiDB:ACLA_040190"/>
<dbReference type="OMA" id="FCTPHVG"/>
<evidence type="ECO:0000256" key="1">
    <source>
        <dbReference type="ARBA" id="ARBA00007920"/>
    </source>
</evidence>
<proteinExistence type="inferred from homology"/>
<evidence type="ECO:0000256" key="3">
    <source>
        <dbReference type="SAM" id="Phobius"/>
    </source>
</evidence>
<protein>
    <submittedName>
        <fullName evidence="5">Lipase/serine esterase, putative</fullName>
    </submittedName>
</protein>
<dbReference type="KEGG" id="act:ACLA_040190"/>